<dbReference type="InterPro" id="IPR013783">
    <property type="entry name" value="Ig-like_fold"/>
</dbReference>
<dbReference type="InterPro" id="IPR003961">
    <property type="entry name" value="FN3_dom"/>
</dbReference>
<keyword evidence="2" id="KW-0472">Membrane</keyword>
<dbReference type="Gene3D" id="2.60.40.10">
    <property type="entry name" value="Immunoglobulins"/>
    <property type="match status" value="1"/>
</dbReference>
<organism evidence="5 6">
    <name type="scientific">Artemia franciscana</name>
    <name type="common">Brine shrimp</name>
    <name type="synonym">Artemia sanfranciscana</name>
    <dbReference type="NCBI Taxonomy" id="6661"/>
    <lineage>
        <taxon>Eukaryota</taxon>
        <taxon>Metazoa</taxon>
        <taxon>Ecdysozoa</taxon>
        <taxon>Arthropoda</taxon>
        <taxon>Crustacea</taxon>
        <taxon>Branchiopoda</taxon>
        <taxon>Anostraca</taxon>
        <taxon>Artemiidae</taxon>
        <taxon>Artemia</taxon>
    </lineage>
</organism>
<dbReference type="Proteomes" id="UP001187531">
    <property type="component" value="Unassembled WGS sequence"/>
</dbReference>
<dbReference type="InterPro" id="IPR036116">
    <property type="entry name" value="FN3_sf"/>
</dbReference>
<name>A0AA88HJU9_ARTSF</name>
<sequence length="384" mass="42154">MEIDVSKVVKIASLCFAAPIALIIIGLIDNILFPEDIGEATKGLKPTKPGNKQPLDKPKKSQVIPDTSKTVLKDATLSTRTSESTSTSSSRDKNSSAHSRFRQEETVLRSVSTESVGVPPPPPMFGSHGIEFGPSSPILAPNQSSSSRNNVKEQPKQAKRYVPSPEIFEGFEKLKKLYRPYCLSNETLVYGLAIGEYVNVPCRVRGFPQGYLSYKWNFNNSHEVSVIPENRSKVNESGSFIVYRILDEFDYGVLTCSASNEIGVSKEQCRFQIVPVGPPGAPKLCNTTKENSESLQIECVEGFDGGLTQIFVLEAYSESGNLVANMTGSQPKFQLKLLEPTYIYELNLWAANSKGRSEVVRILAAPRRTKDSGGSVVYGNVILF</sequence>
<dbReference type="PROSITE" id="PS50835">
    <property type="entry name" value="IG_LIKE"/>
    <property type="match status" value="1"/>
</dbReference>
<dbReference type="CDD" id="cd00096">
    <property type="entry name" value="Ig"/>
    <property type="match status" value="1"/>
</dbReference>
<keyword evidence="2" id="KW-1133">Transmembrane helix</keyword>
<feature type="region of interest" description="Disordered" evidence="1">
    <location>
        <begin position="42"/>
        <end position="158"/>
    </location>
</feature>
<comment type="caution">
    <text evidence="5">The sequence shown here is derived from an EMBL/GenBank/DDBJ whole genome shotgun (WGS) entry which is preliminary data.</text>
</comment>
<feature type="compositionally biased region" description="Basic and acidic residues" evidence="1">
    <location>
        <begin position="90"/>
        <end position="107"/>
    </location>
</feature>
<protein>
    <recommendedName>
        <fullName evidence="7">Ig-like domain-containing protein</fullName>
    </recommendedName>
</protein>
<feature type="compositionally biased region" description="Low complexity" evidence="1">
    <location>
        <begin position="76"/>
        <end position="89"/>
    </location>
</feature>
<reference evidence="5" key="1">
    <citation type="submission" date="2023-07" db="EMBL/GenBank/DDBJ databases">
        <title>Chromosome-level genome assembly of Artemia franciscana.</title>
        <authorList>
            <person name="Jo E."/>
        </authorList>
    </citation>
    <scope>NUCLEOTIDE SEQUENCE</scope>
    <source>
        <tissue evidence="5">Whole body</tissue>
    </source>
</reference>
<dbReference type="AlphaFoldDB" id="A0AA88HJU9"/>
<feature type="domain" description="Ig-like" evidence="3">
    <location>
        <begin position="165"/>
        <end position="272"/>
    </location>
</feature>
<evidence type="ECO:0000313" key="6">
    <source>
        <dbReference type="Proteomes" id="UP001187531"/>
    </source>
</evidence>
<evidence type="ECO:0008006" key="7">
    <source>
        <dbReference type="Google" id="ProtNLM"/>
    </source>
</evidence>
<dbReference type="SUPFAM" id="SSF48726">
    <property type="entry name" value="Immunoglobulin"/>
    <property type="match status" value="1"/>
</dbReference>
<dbReference type="PANTHER" id="PTHR23278">
    <property type="entry name" value="SIDESTEP PROTEIN"/>
    <property type="match status" value="1"/>
</dbReference>
<evidence type="ECO:0000313" key="5">
    <source>
        <dbReference type="EMBL" id="KAK2706192.1"/>
    </source>
</evidence>
<dbReference type="InterPro" id="IPR036179">
    <property type="entry name" value="Ig-like_dom_sf"/>
</dbReference>
<evidence type="ECO:0000256" key="2">
    <source>
        <dbReference type="SAM" id="Phobius"/>
    </source>
</evidence>
<evidence type="ECO:0000259" key="4">
    <source>
        <dbReference type="PROSITE" id="PS50853"/>
    </source>
</evidence>
<feature type="domain" description="Fibronectin type-III" evidence="4">
    <location>
        <begin position="278"/>
        <end position="372"/>
    </location>
</feature>
<dbReference type="SUPFAM" id="SSF49265">
    <property type="entry name" value="Fibronectin type III"/>
    <property type="match status" value="1"/>
</dbReference>
<keyword evidence="6" id="KW-1185">Reference proteome</keyword>
<dbReference type="PROSITE" id="PS50853">
    <property type="entry name" value="FN3"/>
    <property type="match status" value="1"/>
</dbReference>
<dbReference type="InterPro" id="IPR007110">
    <property type="entry name" value="Ig-like_dom"/>
</dbReference>
<gene>
    <name evidence="5" type="ORF">QYM36_016284</name>
</gene>
<evidence type="ECO:0000256" key="1">
    <source>
        <dbReference type="SAM" id="MobiDB-lite"/>
    </source>
</evidence>
<dbReference type="PANTHER" id="PTHR23278:SF19">
    <property type="entry name" value="OBSCURIN"/>
    <property type="match status" value="1"/>
</dbReference>
<proteinExistence type="predicted"/>
<keyword evidence="2" id="KW-0812">Transmembrane</keyword>
<dbReference type="EMBL" id="JAVRJZ010000020">
    <property type="protein sequence ID" value="KAK2706192.1"/>
    <property type="molecule type" value="Genomic_DNA"/>
</dbReference>
<accession>A0AA88HJU9</accession>
<evidence type="ECO:0000259" key="3">
    <source>
        <dbReference type="PROSITE" id="PS50835"/>
    </source>
</evidence>
<feature type="transmembrane region" description="Helical" evidence="2">
    <location>
        <begin position="12"/>
        <end position="33"/>
    </location>
</feature>